<dbReference type="HOGENOM" id="CLU_1934211_0_0_0"/>
<gene>
    <name evidence="1" type="ORF">NIDE0284</name>
</gene>
<dbReference type="AlphaFoldDB" id="D8PA05"/>
<dbReference type="Proteomes" id="UP000001660">
    <property type="component" value="Chromosome"/>
</dbReference>
<sequence length="130" mass="14234">MAGTVTIEPSENEATNDRRAVRKIASADYRATAPWYTAADTLDALPMKAVKYTKEGVVIPSSWMKGWGKAVVAHRDSDVLILESPARAASRKKLARMVGKVRSAARELSITPEQIAAEVAAVRRERARRS</sequence>
<protein>
    <submittedName>
        <fullName evidence="1">Uncharacterized protein</fullName>
    </submittedName>
</protein>
<reference evidence="1 2" key="1">
    <citation type="journal article" date="2010" name="Proc. Natl. Acad. Sci. U.S.A.">
        <title>A Nitrospira metagenome illuminates the physiology and evolution of globally important nitrite-oxidizing bacteria.</title>
        <authorList>
            <person name="Lucker S."/>
            <person name="Wagner M."/>
            <person name="Maixner F."/>
            <person name="Pelletier E."/>
            <person name="Koch H."/>
            <person name="Vacherie B."/>
            <person name="Rattei T."/>
            <person name="Sinninghe Damste J."/>
            <person name="Spieck E."/>
            <person name="Le Paslier D."/>
            <person name="Daims H."/>
        </authorList>
    </citation>
    <scope>NUCLEOTIDE SEQUENCE [LARGE SCALE GENOMIC DNA]</scope>
</reference>
<organism evidence="1 2">
    <name type="scientific">Nitrospira defluvii</name>
    <dbReference type="NCBI Taxonomy" id="330214"/>
    <lineage>
        <taxon>Bacteria</taxon>
        <taxon>Pseudomonadati</taxon>
        <taxon>Nitrospirota</taxon>
        <taxon>Nitrospiria</taxon>
        <taxon>Nitrospirales</taxon>
        <taxon>Nitrospiraceae</taxon>
        <taxon>Nitrospira</taxon>
    </lineage>
</organism>
<name>D8PA05_9BACT</name>
<proteinExistence type="predicted"/>
<keyword evidence="2" id="KW-1185">Reference proteome</keyword>
<dbReference type="EMBL" id="FP929003">
    <property type="protein sequence ID" value="CBK40064.1"/>
    <property type="molecule type" value="Genomic_DNA"/>
</dbReference>
<evidence type="ECO:0000313" key="2">
    <source>
        <dbReference type="Proteomes" id="UP000001660"/>
    </source>
</evidence>
<dbReference type="KEGG" id="nde:NIDE0284"/>
<accession>D8PA05</accession>
<evidence type="ECO:0000313" key="1">
    <source>
        <dbReference type="EMBL" id="CBK40064.1"/>
    </source>
</evidence>